<sequence length="612" mass="65365">MKRGFKAGSIVFTVFSLILSAGIGPAYAADYDTAKLVSTYSFPPVFQEVIADQTGSITGTVVVDTRYEADVSLLFTDEKGKNRGEIQIWNGGKEKLASGVTTKAKNGKERVLHPSGQSIEINIKTLTFTIPAKALDLAPGEYTVIVRGRDTAFFVPDVTREEYSKEKQIVLPDAGAEKVFPGGIKVDKDGTIQITIKSSAVSTRAKWVMVIIDENGEEVKRISINPKNPQISLGSLKLTSGEYTIYLEVTDGGDVLRSESAVLVIPTAGTAGSGAGNVGTGPGAGVGIGTGTAGNGGFVPSLNFPGQIRLSNDGTIQIRLDLTSEYAKARFTLLVLNEDDKVVKRIPINLKNPTISGKGLSLPAGEYALVLEMVNGGKKSYSSSISWTISTKSSSTFTIPSGASFPGGIKVNSDGTISITLEWKSSYSSYEWYVVVYDEYGKSVKRISLNPKNPVFSLQGLNLPTGGYTIVIEVEDTASGSWATSLPAFVTVNQTRDIVIFIDGALQVFQKSPVEIDGRTLVPLRAIFEALGAKVEWDEATQTVTATKDNNTIQLTIGSKVAYKNGKKINLDVPAQLFNGDTTMVPIRFVSEALGAKVGWDAYSNSVVISNE</sequence>
<feature type="domain" description="Copper amine oxidase-like N-terminal" evidence="2">
    <location>
        <begin position="502"/>
        <end position="609"/>
    </location>
</feature>
<reference evidence="3 4" key="1">
    <citation type="submission" date="2013-03" db="EMBL/GenBank/DDBJ databases">
        <title>Assembly of a new bacterial strain Brevibacillus borstelensis AK1.</title>
        <authorList>
            <person name="Rajan I."/>
            <person name="PoliReddy D."/>
            <person name="Sugumar T."/>
            <person name="Rathinam K."/>
            <person name="Alqarawi S."/>
            <person name="Khalil A.B."/>
            <person name="Sivakumar N."/>
        </authorList>
    </citation>
    <scope>NUCLEOTIDE SEQUENCE [LARGE SCALE GENOMIC DNA]</scope>
    <source>
        <strain evidence="3 4">AK1</strain>
    </source>
</reference>
<keyword evidence="1" id="KW-0732">Signal</keyword>
<organism evidence="3 4">
    <name type="scientific">Brevibacillus borstelensis AK1</name>
    <dbReference type="NCBI Taxonomy" id="1300222"/>
    <lineage>
        <taxon>Bacteria</taxon>
        <taxon>Bacillati</taxon>
        <taxon>Bacillota</taxon>
        <taxon>Bacilli</taxon>
        <taxon>Bacillales</taxon>
        <taxon>Paenibacillaceae</taxon>
        <taxon>Brevibacillus</taxon>
    </lineage>
</organism>
<evidence type="ECO:0000256" key="1">
    <source>
        <dbReference type="SAM" id="SignalP"/>
    </source>
</evidence>
<evidence type="ECO:0000259" key="2">
    <source>
        <dbReference type="Pfam" id="PF07833"/>
    </source>
</evidence>
<dbReference type="AlphaFoldDB" id="M8EC74"/>
<proteinExistence type="predicted"/>
<protein>
    <recommendedName>
        <fullName evidence="2">Copper amine oxidase-like N-terminal domain-containing protein</fullName>
    </recommendedName>
</protein>
<dbReference type="Pfam" id="PF07833">
    <property type="entry name" value="Cu_amine_oxidN1"/>
    <property type="match status" value="1"/>
</dbReference>
<dbReference type="Proteomes" id="UP000012081">
    <property type="component" value="Unassembled WGS sequence"/>
</dbReference>
<accession>M8EC74</accession>
<dbReference type="Gene3D" id="3.30.457.10">
    <property type="entry name" value="Copper amine oxidase-like, N-terminal domain"/>
    <property type="match status" value="1"/>
</dbReference>
<dbReference type="RefSeq" id="WP_003387947.1">
    <property type="nucleotide sequence ID" value="NZ_APBN01000003.1"/>
</dbReference>
<keyword evidence="4" id="KW-1185">Reference proteome</keyword>
<dbReference type="InterPro" id="IPR036582">
    <property type="entry name" value="Mao_N_sf"/>
</dbReference>
<dbReference type="SUPFAM" id="SSF55383">
    <property type="entry name" value="Copper amine oxidase, domain N"/>
    <property type="match status" value="1"/>
</dbReference>
<dbReference type="InterPro" id="IPR012854">
    <property type="entry name" value="Cu_amine_oxidase-like_N"/>
</dbReference>
<dbReference type="PATRIC" id="fig|1300222.3.peg.2035"/>
<dbReference type="EMBL" id="APBN01000003">
    <property type="protein sequence ID" value="EMT53075.1"/>
    <property type="molecule type" value="Genomic_DNA"/>
</dbReference>
<evidence type="ECO:0000313" key="3">
    <source>
        <dbReference type="EMBL" id="EMT53075.1"/>
    </source>
</evidence>
<feature type="signal peptide" evidence="1">
    <location>
        <begin position="1"/>
        <end position="28"/>
    </location>
</feature>
<evidence type="ECO:0000313" key="4">
    <source>
        <dbReference type="Proteomes" id="UP000012081"/>
    </source>
</evidence>
<gene>
    <name evidence="3" type="ORF">I532_09867</name>
</gene>
<comment type="caution">
    <text evidence="3">The sequence shown here is derived from an EMBL/GenBank/DDBJ whole genome shotgun (WGS) entry which is preliminary data.</text>
</comment>
<dbReference type="STRING" id="1300222.I532_09867"/>
<name>M8EC74_9BACL</name>
<dbReference type="OrthoDB" id="9778320at2"/>
<feature type="chain" id="PRO_5004095721" description="Copper amine oxidase-like N-terminal domain-containing protein" evidence="1">
    <location>
        <begin position="29"/>
        <end position="612"/>
    </location>
</feature>